<evidence type="ECO:0000313" key="1">
    <source>
        <dbReference type="EMBL" id="MCD9637908.1"/>
    </source>
</evidence>
<evidence type="ECO:0000313" key="2">
    <source>
        <dbReference type="Proteomes" id="UP000823775"/>
    </source>
</evidence>
<sequence length="134" mass="15495">MISIRRNTCCKVNRSSRLKKSINDTCQRRCRGELTAAGGKRFLREMYDTDLIEKISKLSVTEFVNDDEGDEDDVASKARNALESMELPRWNTFQELVTQFQNHLLKRQREDRCPNLANLHMILTTLPSCASLML</sequence>
<name>A0ABS8USZ3_DATST</name>
<dbReference type="EMBL" id="JACEIK010002581">
    <property type="protein sequence ID" value="MCD9637908.1"/>
    <property type="molecule type" value="Genomic_DNA"/>
</dbReference>
<keyword evidence="2" id="KW-1185">Reference proteome</keyword>
<proteinExistence type="predicted"/>
<accession>A0ABS8USZ3</accession>
<reference evidence="1 2" key="1">
    <citation type="journal article" date="2021" name="BMC Genomics">
        <title>Datura genome reveals duplications of psychoactive alkaloid biosynthetic genes and high mutation rate following tissue culture.</title>
        <authorList>
            <person name="Rajewski A."/>
            <person name="Carter-House D."/>
            <person name="Stajich J."/>
            <person name="Litt A."/>
        </authorList>
    </citation>
    <scope>NUCLEOTIDE SEQUENCE [LARGE SCALE GENOMIC DNA]</scope>
    <source>
        <strain evidence="1">AR-01</strain>
    </source>
</reference>
<dbReference type="Proteomes" id="UP000823775">
    <property type="component" value="Unassembled WGS sequence"/>
</dbReference>
<gene>
    <name evidence="1" type="ORF">HAX54_021458</name>
</gene>
<organism evidence="1 2">
    <name type="scientific">Datura stramonium</name>
    <name type="common">Jimsonweed</name>
    <name type="synonym">Common thornapple</name>
    <dbReference type="NCBI Taxonomy" id="4076"/>
    <lineage>
        <taxon>Eukaryota</taxon>
        <taxon>Viridiplantae</taxon>
        <taxon>Streptophyta</taxon>
        <taxon>Embryophyta</taxon>
        <taxon>Tracheophyta</taxon>
        <taxon>Spermatophyta</taxon>
        <taxon>Magnoliopsida</taxon>
        <taxon>eudicotyledons</taxon>
        <taxon>Gunneridae</taxon>
        <taxon>Pentapetalae</taxon>
        <taxon>asterids</taxon>
        <taxon>lamiids</taxon>
        <taxon>Solanales</taxon>
        <taxon>Solanaceae</taxon>
        <taxon>Solanoideae</taxon>
        <taxon>Datureae</taxon>
        <taxon>Datura</taxon>
    </lineage>
</organism>
<protein>
    <submittedName>
        <fullName evidence="1">Uncharacterized protein</fullName>
    </submittedName>
</protein>
<comment type="caution">
    <text evidence="1">The sequence shown here is derived from an EMBL/GenBank/DDBJ whole genome shotgun (WGS) entry which is preliminary data.</text>
</comment>